<dbReference type="Proteomes" id="UP001230649">
    <property type="component" value="Unassembled WGS sequence"/>
</dbReference>
<gene>
    <name evidence="1" type="ORF">QFC20_007457</name>
</gene>
<protein>
    <submittedName>
        <fullName evidence="1">Uncharacterized protein</fullName>
    </submittedName>
</protein>
<reference evidence="1" key="1">
    <citation type="submission" date="2023-04" db="EMBL/GenBank/DDBJ databases">
        <title>Draft Genome sequencing of Naganishia species isolated from polar environments using Oxford Nanopore Technology.</title>
        <authorList>
            <person name="Leo P."/>
            <person name="Venkateswaran K."/>
        </authorList>
    </citation>
    <scope>NUCLEOTIDE SEQUENCE</scope>
    <source>
        <strain evidence="1">MNA-CCFEE 5262</strain>
    </source>
</reference>
<evidence type="ECO:0000313" key="1">
    <source>
        <dbReference type="EMBL" id="KAJ9092123.1"/>
    </source>
</evidence>
<sequence>MSEHTYPDLAIVSGDSKRAISTRPRPTSALLSFVGEITDSNAVRDGFRLIVVGGILEASRRGLGLLLKQLYYSITIQAVFSEDDPAYGWIMTWLAVPERQSDARNFEVVSTKYQERLEEGGRDDGDGLALIPAFDHPRYIRFEGRIYRFERYSENKTFGDPVAMLRVSVLSRSQSAIHSLIASAHRLSLAHTATRLVAYTPAKGNTYWHETSSRPARSLESVVLPEGVKERVVADLGEFLGGAKWYAERGYLCYGVPGSGKTSLISAIAGHFSLPVYIVNLAQSGLDDSALADLISLCPPKSILLMEDIDCCSTSREDTGERKGRMDVASNVTLSGLLNCIDGVGASEGRILFATTNHVDRLDPALKRPGRMDVWIEFKNATTPQIHDLFTNFYPSTAGTPEMKSTLADRFAEQVAADTFSVAAIQGFLMQYRSQPEEAVRKIAEWVRNGGRAE</sequence>
<proteinExistence type="predicted"/>
<comment type="caution">
    <text evidence="1">The sequence shown here is derived from an EMBL/GenBank/DDBJ whole genome shotgun (WGS) entry which is preliminary data.</text>
</comment>
<evidence type="ECO:0000313" key="2">
    <source>
        <dbReference type="Proteomes" id="UP001230649"/>
    </source>
</evidence>
<dbReference type="EMBL" id="JASBWS010000183">
    <property type="protein sequence ID" value="KAJ9092123.1"/>
    <property type="molecule type" value="Genomic_DNA"/>
</dbReference>
<organism evidence="1 2">
    <name type="scientific">Naganishia adeliensis</name>
    <dbReference type="NCBI Taxonomy" id="92952"/>
    <lineage>
        <taxon>Eukaryota</taxon>
        <taxon>Fungi</taxon>
        <taxon>Dikarya</taxon>
        <taxon>Basidiomycota</taxon>
        <taxon>Agaricomycotina</taxon>
        <taxon>Tremellomycetes</taxon>
        <taxon>Filobasidiales</taxon>
        <taxon>Filobasidiaceae</taxon>
        <taxon>Naganishia</taxon>
    </lineage>
</organism>
<name>A0ACC2UYH9_9TREE</name>
<accession>A0ACC2UYH9</accession>
<keyword evidence="2" id="KW-1185">Reference proteome</keyword>